<organism evidence="2">
    <name type="scientific">viral metagenome</name>
    <dbReference type="NCBI Taxonomy" id="1070528"/>
    <lineage>
        <taxon>unclassified sequences</taxon>
        <taxon>metagenomes</taxon>
        <taxon>organismal metagenomes</taxon>
    </lineage>
</organism>
<sequence>MSLPLVSIVTPTYNRRRFIPTLIRMIETQTYPRDRMEWIVYDDGQEPVGDLIDEAQHRLPLTIYIRSEEKQTLGEKRNRLNREAKGEILVAFDDDDFYFPDRVSAAVAALRSKPFVDLAGSSEVFMYFTDTKEIFKIGPYGPTHATNGTMAWRKRYAAKHTYDEAVAFAEEKSFLESYKNQLIQLNPMSVMLVMSHSDNTFDKSILRAAENPLIKRTTLTLKNFIKDPEVFNFFSSL</sequence>
<dbReference type="SUPFAM" id="SSF53448">
    <property type="entry name" value="Nucleotide-diphospho-sugar transferases"/>
    <property type="match status" value="1"/>
</dbReference>
<dbReference type="CDD" id="cd00761">
    <property type="entry name" value="Glyco_tranf_GTA_type"/>
    <property type="match status" value="1"/>
</dbReference>
<evidence type="ECO:0000313" key="2">
    <source>
        <dbReference type="EMBL" id="QHU32189.1"/>
    </source>
</evidence>
<dbReference type="Pfam" id="PF00535">
    <property type="entry name" value="Glycos_transf_2"/>
    <property type="match status" value="1"/>
</dbReference>
<dbReference type="PANTHER" id="PTHR22916:SF3">
    <property type="entry name" value="UDP-GLCNAC:BETAGAL BETA-1,3-N-ACETYLGLUCOSAMINYLTRANSFERASE-LIKE PROTEIN 1"/>
    <property type="match status" value="1"/>
</dbReference>
<dbReference type="GO" id="GO:0016758">
    <property type="term" value="F:hexosyltransferase activity"/>
    <property type="evidence" value="ECO:0007669"/>
    <property type="project" value="UniProtKB-ARBA"/>
</dbReference>
<evidence type="ECO:0000259" key="1">
    <source>
        <dbReference type="Pfam" id="PF00535"/>
    </source>
</evidence>
<dbReference type="Gene3D" id="3.90.550.10">
    <property type="entry name" value="Spore Coat Polysaccharide Biosynthesis Protein SpsA, Chain A"/>
    <property type="match status" value="1"/>
</dbReference>
<protein>
    <recommendedName>
        <fullName evidence="1">Glycosyltransferase 2-like domain-containing protein</fullName>
    </recommendedName>
</protein>
<dbReference type="InterPro" id="IPR001173">
    <property type="entry name" value="Glyco_trans_2-like"/>
</dbReference>
<dbReference type="PANTHER" id="PTHR22916">
    <property type="entry name" value="GLYCOSYLTRANSFERASE"/>
    <property type="match status" value="1"/>
</dbReference>
<reference evidence="2" key="1">
    <citation type="journal article" date="2020" name="Nature">
        <title>Giant virus diversity and host interactions through global metagenomics.</title>
        <authorList>
            <person name="Schulz F."/>
            <person name="Roux S."/>
            <person name="Paez-Espino D."/>
            <person name="Jungbluth S."/>
            <person name="Walsh D.A."/>
            <person name="Denef V.J."/>
            <person name="McMahon K.D."/>
            <person name="Konstantinidis K.T."/>
            <person name="Eloe-Fadrosh E.A."/>
            <person name="Kyrpides N.C."/>
            <person name="Woyke T."/>
        </authorList>
    </citation>
    <scope>NUCLEOTIDE SEQUENCE</scope>
    <source>
        <strain evidence="2">GVMAG-M-3300027963-9</strain>
    </source>
</reference>
<dbReference type="EMBL" id="MN740536">
    <property type="protein sequence ID" value="QHU32189.1"/>
    <property type="molecule type" value="Genomic_DNA"/>
</dbReference>
<name>A0A6C0LN78_9ZZZZ</name>
<dbReference type="AlphaFoldDB" id="A0A6C0LN78"/>
<dbReference type="InterPro" id="IPR029044">
    <property type="entry name" value="Nucleotide-diphossugar_trans"/>
</dbReference>
<proteinExistence type="predicted"/>
<feature type="domain" description="Glycosyltransferase 2-like" evidence="1">
    <location>
        <begin position="7"/>
        <end position="124"/>
    </location>
</feature>
<accession>A0A6C0LN78</accession>